<dbReference type="InterPro" id="IPR025645">
    <property type="entry name" value="DUF4349"/>
</dbReference>
<sequence>MKTRTLILLGSIALLAACQGKHGDYEMANTDKRAFDSATADTAAADSAAIAKLVKTADISFKVKNVQQTGDTISALTARIGGMVMHHQMTSSVNNSEDIHVSGDSLMRVSAFSTSADMTVKVPSARLQEFMTKISHMGLYVTRRQMDIEDKSLDYLSTKLKLQSRKELVAQQKSGKVTIKDPQKVLWLKDDMTDGQIENQQIDQNVRYSNVSLAFFQSNTILKEMIANDDPSAYQLPFFKRLLMALANGWTIFVELILGLAYLWVLILAGVGLWIGYKTYKKNYPSPVSKSI</sequence>
<proteinExistence type="predicted"/>
<dbReference type="RefSeq" id="WP_117384461.1">
    <property type="nucleotide sequence ID" value="NZ_QWDE01000004.1"/>
</dbReference>
<evidence type="ECO:0000256" key="1">
    <source>
        <dbReference type="SAM" id="Phobius"/>
    </source>
</evidence>
<name>A0A3E2NL52_9SPHI</name>
<dbReference type="Proteomes" id="UP000260823">
    <property type="component" value="Unassembled WGS sequence"/>
</dbReference>
<organism evidence="3 4">
    <name type="scientific">Mucilaginibacter terrenus</name>
    <dbReference type="NCBI Taxonomy" id="2482727"/>
    <lineage>
        <taxon>Bacteria</taxon>
        <taxon>Pseudomonadati</taxon>
        <taxon>Bacteroidota</taxon>
        <taxon>Sphingobacteriia</taxon>
        <taxon>Sphingobacteriales</taxon>
        <taxon>Sphingobacteriaceae</taxon>
        <taxon>Mucilaginibacter</taxon>
    </lineage>
</organism>
<gene>
    <name evidence="3" type="ORF">DYU05_17585</name>
</gene>
<keyword evidence="1" id="KW-1133">Transmembrane helix</keyword>
<feature type="domain" description="DUF4349" evidence="2">
    <location>
        <begin position="52"/>
        <end position="271"/>
    </location>
</feature>
<dbReference type="AlphaFoldDB" id="A0A3E2NL52"/>
<evidence type="ECO:0000259" key="2">
    <source>
        <dbReference type="Pfam" id="PF14257"/>
    </source>
</evidence>
<feature type="transmembrane region" description="Helical" evidence="1">
    <location>
        <begin position="250"/>
        <end position="275"/>
    </location>
</feature>
<evidence type="ECO:0000313" key="3">
    <source>
        <dbReference type="EMBL" id="RFZ81640.1"/>
    </source>
</evidence>
<keyword evidence="1" id="KW-0812">Transmembrane</keyword>
<keyword evidence="1" id="KW-0472">Membrane</keyword>
<protein>
    <submittedName>
        <fullName evidence="3">DUF4349 domain-containing protein</fullName>
    </submittedName>
</protein>
<dbReference type="Pfam" id="PF14257">
    <property type="entry name" value="DUF4349"/>
    <property type="match status" value="1"/>
</dbReference>
<comment type="caution">
    <text evidence="3">The sequence shown here is derived from an EMBL/GenBank/DDBJ whole genome shotgun (WGS) entry which is preliminary data.</text>
</comment>
<accession>A0A3E2NL52</accession>
<dbReference type="PROSITE" id="PS51257">
    <property type="entry name" value="PROKAR_LIPOPROTEIN"/>
    <property type="match status" value="1"/>
</dbReference>
<reference evidence="3 4" key="1">
    <citation type="submission" date="2018-08" db="EMBL/GenBank/DDBJ databases">
        <title>Mucilaginibacter terrae sp. nov., isolated from manganese diggings.</title>
        <authorList>
            <person name="Huang Y."/>
            <person name="Zhou Z."/>
        </authorList>
    </citation>
    <scope>NUCLEOTIDE SEQUENCE [LARGE SCALE GENOMIC DNA]</scope>
    <source>
        <strain evidence="3 4">ZH6</strain>
    </source>
</reference>
<keyword evidence="4" id="KW-1185">Reference proteome</keyword>
<dbReference type="EMBL" id="QWDE01000004">
    <property type="protein sequence ID" value="RFZ81640.1"/>
    <property type="molecule type" value="Genomic_DNA"/>
</dbReference>
<evidence type="ECO:0000313" key="4">
    <source>
        <dbReference type="Proteomes" id="UP000260823"/>
    </source>
</evidence>
<dbReference type="OrthoDB" id="790552at2"/>